<accession>A0A4U5N3H1</accession>
<feature type="compositionally biased region" description="Acidic residues" evidence="1">
    <location>
        <begin position="127"/>
        <end position="149"/>
    </location>
</feature>
<sequence length="149" mass="16630">MPPSPVWPVLFSETPCKLASPSSRPDGSDSQSGVRPGRPHKGAAVPSTSEVACQTAVTVSGHYEDPKLKLADLKSPRPTSNFLRRKATKLLKQLEDSLNESFELSLDHSRTELELEEVENEVKLIEEYEIGPEDLEEEEDNEDQENKEE</sequence>
<protein>
    <submittedName>
        <fullName evidence="2">Uncharacterized protein</fullName>
    </submittedName>
</protein>
<proteinExistence type="predicted"/>
<comment type="caution">
    <text evidence="2">The sequence shown here is derived from an EMBL/GenBank/DDBJ whole genome shotgun (WGS) entry which is preliminary data.</text>
</comment>
<reference evidence="2 3" key="1">
    <citation type="journal article" date="2015" name="Genome Biol.">
        <title>Comparative genomics of Steinernema reveals deeply conserved gene regulatory networks.</title>
        <authorList>
            <person name="Dillman A.R."/>
            <person name="Macchietto M."/>
            <person name="Porter C.F."/>
            <person name="Rogers A."/>
            <person name="Williams B."/>
            <person name="Antoshechkin I."/>
            <person name="Lee M.M."/>
            <person name="Goodwin Z."/>
            <person name="Lu X."/>
            <person name="Lewis E.E."/>
            <person name="Goodrich-Blair H."/>
            <person name="Stock S.P."/>
            <person name="Adams B.J."/>
            <person name="Sternberg P.W."/>
            <person name="Mortazavi A."/>
        </authorList>
    </citation>
    <scope>NUCLEOTIDE SEQUENCE [LARGE SCALE GENOMIC DNA]</scope>
    <source>
        <strain evidence="2 3">ALL</strain>
    </source>
</reference>
<feature type="compositionally biased region" description="Polar residues" evidence="1">
    <location>
        <begin position="20"/>
        <end position="33"/>
    </location>
</feature>
<evidence type="ECO:0000313" key="3">
    <source>
        <dbReference type="Proteomes" id="UP000298663"/>
    </source>
</evidence>
<reference evidence="2 3" key="2">
    <citation type="journal article" date="2019" name="G3 (Bethesda)">
        <title>Hybrid Assembly of the Genome of the Entomopathogenic Nematode Steinernema carpocapsae Identifies the X-Chromosome.</title>
        <authorList>
            <person name="Serra L."/>
            <person name="Macchietto M."/>
            <person name="Macias-Munoz A."/>
            <person name="McGill C.J."/>
            <person name="Rodriguez I.M."/>
            <person name="Rodriguez B."/>
            <person name="Murad R."/>
            <person name="Mortazavi A."/>
        </authorList>
    </citation>
    <scope>NUCLEOTIDE SEQUENCE [LARGE SCALE GENOMIC DNA]</scope>
    <source>
        <strain evidence="2 3">ALL</strain>
    </source>
</reference>
<feature type="region of interest" description="Disordered" evidence="1">
    <location>
        <begin position="126"/>
        <end position="149"/>
    </location>
</feature>
<evidence type="ECO:0000256" key="1">
    <source>
        <dbReference type="SAM" id="MobiDB-lite"/>
    </source>
</evidence>
<feature type="region of interest" description="Disordered" evidence="1">
    <location>
        <begin position="17"/>
        <end position="49"/>
    </location>
</feature>
<gene>
    <name evidence="2" type="ORF">L596_017818</name>
</gene>
<organism evidence="2 3">
    <name type="scientific">Steinernema carpocapsae</name>
    <name type="common">Entomopathogenic nematode</name>
    <dbReference type="NCBI Taxonomy" id="34508"/>
    <lineage>
        <taxon>Eukaryota</taxon>
        <taxon>Metazoa</taxon>
        <taxon>Ecdysozoa</taxon>
        <taxon>Nematoda</taxon>
        <taxon>Chromadorea</taxon>
        <taxon>Rhabditida</taxon>
        <taxon>Tylenchina</taxon>
        <taxon>Panagrolaimomorpha</taxon>
        <taxon>Strongyloidoidea</taxon>
        <taxon>Steinernematidae</taxon>
        <taxon>Steinernema</taxon>
    </lineage>
</organism>
<name>A0A4U5N3H1_STECR</name>
<evidence type="ECO:0000313" key="2">
    <source>
        <dbReference type="EMBL" id="TKR76713.1"/>
    </source>
</evidence>
<dbReference type="EMBL" id="AZBU02000005">
    <property type="protein sequence ID" value="TKR76713.1"/>
    <property type="molecule type" value="Genomic_DNA"/>
</dbReference>
<dbReference type="AlphaFoldDB" id="A0A4U5N3H1"/>
<dbReference type="Proteomes" id="UP000298663">
    <property type="component" value="Unassembled WGS sequence"/>
</dbReference>
<keyword evidence="3" id="KW-1185">Reference proteome</keyword>